<reference evidence="1" key="1">
    <citation type="journal article" date="2020" name="New Phytol.">
        <title>Comparative genomics reveals dynamic genome evolution in host specialist ectomycorrhizal fungi.</title>
        <authorList>
            <person name="Lofgren L.A."/>
            <person name="Nguyen N.H."/>
            <person name="Vilgalys R."/>
            <person name="Ruytinx J."/>
            <person name="Liao H.L."/>
            <person name="Branco S."/>
            <person name="Kuo A."/>
            <person name="LaButti K."/>
            <person name="Lipzen A."/>
            <person name="Andreopoulos W."/>
            <person name="Pangilinan J."/>
            <person name="Riley R."/>
            <person name="Hundley H."/>
            <person name="Na H."/>
            <person name="Barry K."/>
            <person name="Grigoriev I.V."/>
            <person name="Stajich J.E."/>
            <person name="Kennedy P.G."/>
        </authorList>
    </citation>
    <scope>NUCLEOTIDE SEQUENCE</scope>
    <source>
        <strain evidence="1">FC423</strain>
    </source>
</reference>
<gene>
    <name evidence="1" type="ORF">F5147DRAFT_584384</name>
</gene>
<name>A0A9P7EYD9_9AGAM</name>
<organism evidence="1 2">
    <name type="scientific">Suillus discolor</name>
    <dbReference type="NCBI Taxonomy" id="1912936"/>
    <lineage>
        <taxon>Eukaryota</taxon>
        <taxon>Fungi</taxon>
        <taxon>Dikarya</taxon>
        <taxon>Basidiomycota</taxon>
        <taxon>Agaricomycotina</taxon>
        <taxon>Agaricomycetes</taxon>
        <taxon>Agaricomycetidae</taxon>
        <taxon>Boletales</taxon>
        <taxon>Suillineae</taxon>
        <taxon>Suillaceae</taxon>
        <taxon>Suillus</taxon>
    </lineage>
</organism>
<sequence length="224" mass="25742">MLNTVELKPDAFKLWLPSELQPMTVCNESLAAHEWKLRHAQALDALTELRSHLRLRSHIYMYKDRNVRGQAASTCTQAIINGVELRKQVSVEKYRCACNALLTLSHRLHQSGWEISLPPLLDLDSQGTGTISWIWLDSQADNSSSENEQVQDCEFTRLNRWSEEVELLLEEMRRVVVFLKWQAEWWSGRANTRALEPADEEGAVAYAYRQAALRLSLVARELHG</sequence>
<dbReference type="OrthoDB" id="2676920at2759"/>
<dbReference type="Proteomes" id="UP000823399">
    <property type="component" value="Unassembled WGS sequence"/>
</dbReference>
<proteinExistence type="predicted"/>
<dbReference type="EMBL" id="JABBWM010000072">
    <property type="protein sequence ID" value="KAG2095920.1"/>
    <property type="molecule type" value="Genomic_DNA"/>
</dbReference>
<dbReference type="RefSeq" id="XP_041288046.1">
    <property type="nucleotide sequence ID" value="XM_041431788.1"/>
</dbReference>
<accession>A0A9P7EYD9</accession>
<evidence type="ECO:0000313" key="2">
    <source>
        <dbReference type="Proteomes" id="UP000823399"/>
    </source>
</evidence>
<evidence type="ECO:0000313" key="1">
    <source>
        <dbReference type="EMBL" id="KAG2095920.1"/>
    </source>
</evidence>
<dbReference type="AlphaFoldDB" id="A0A9P7EYD9"/>
<protein>
    <submittedName>
        <fullName evidence="1">Uncharacterized protein</fullName>
    </submittedName>
</protein>
<dbReference type="GeneID" id="64694047"/>
<keyword evidence="2" id="KW-1185">Reference proteome</keyword>
<comment type="caution">
    <text evidence="1">The sequence shown here is derived from an EMBL/GenBank/DDBJ whole genome shotgun (WGS) entry which is preliminary data.</text>
</comment>